<comment type="caution">
    <text evidence="1">The sequence shown here is derived from an EMBL/GenBank/DDBJ whole genome shotgun (WGS) entry which is preliminary data.</text>
</comment>
<dbReference type="SUPFAM" id="SSF56112">
    <property type="entry name" value="Protein kinase-like (PK-like)"/>
    <property type="match status" value="1"/>
</dbReference>
<dbReference type="GO" id="GO:0004674">
    <property type="term" value="F:protein serine/threonine kinase activity"/>
    <property type="evidence" value="ECO:0007669"/>
    <property type="project" value="UniProtKB-KW"/>
</dbReference>
<accession>A0ABV9Q0Q4</accession>
<evidence type="ECO:0000313" key="2">
    <source>
        <dbReference type="Proteomes" id="UP001596002"/>
    </source>
</evidence>
<keyword evidence="2" id="KW-1185">Reference proteome</keyword>
<sequence length="226" mass="25805">MVPNWNWAEGALNQIQVLAQEDNAPVIVLGSAEGLRCIGIGTDAAVFRHQELPEYAFKVYTAEAEAKKTVEEQVYSKLDESPYFPKCYGAGKNYLVLSYEPGVTLYDCLLQGIHIPRQAIDDVEEARKYVRSVGLNPRDIHLKNILLQDGRAKLLDVSEYVKPGNDRRWEHLLWGYEQFYPLIDGVKVSSWVLDTVKNWYKKMDTATFAIEDFGKRISQLFVGNDR</sequence>
<dbReference type="Gene3D" id="1.10.510.10">
    <property type="entry name" value="Transferase(Phosphotransferase) domain 1"/>
    <property type="match status" value="1"/>
</dbReference>
<reference evidence="2" key="1">
    <citation type="journal article" date="2019" name="Int. J. Syst. Evol. Microbiol.">
        <title>The Global Catalogue of Microorganisms (GCM) 10K type strain sequencing project: providing services to taxonomists for standard genome sequencing and annotation.</title>
        <authorList>
            <consortium name="The Broad Institute Genomics Platform"/>
            <consortium name="The Broad Institute Genome Sequencing Center for Infectious Disease"/>
            <person name="Wu L."/>
            <person name="Ma J."/>
        </authorList>
    </citation>
    <scope>NUCLEOTIDE SEQUENCE [LARGE SCALE GENOMIC DNA]</scope>
    <source>
        <strain evidence="2">WYCCWR 12678</strain>
    </source>
</reference>
<protein>
    <submittedName>
        <fullName evidence="1">Serine/threonine protein kinase</fullName>
    </submittedName>
</protein>
<evidence type="ECO:0000313" key="1">
    <source>
        <dbReference type="EMBL" id="MFC4768086.1"/>
    </source>
</evidence>
<gene>
    <name evidence="1" type="ORF">ACFO8Q_12070</name>
</gene>
<keyword evidence="1" id="KW-0808">Transferase</keyword>
<dbReference type="RefSeq" id="WP_380026005.1">
    <property type="nucleotide sequence ID" value="NZ_JBHSHC010000096.1"/>
</dbReference>
<dbReference type="Proteomes" id="UP001596002">
    <property type="component" value="Unassembled WGS sequence"/>
</dbReference>
<proteinExistence type="predicted"/>
<keyword evidence="1" id="KW-0418">Kinase</keyword>
<dbReference type="EMBL" id="JBHSHC010000096">
    <property type="protein sequence ID" value="MFC4768086.1"/>
    <property type="molecule type" value="Genomic_DNA"/>
</dbReference>
<keyword evidence="1" id="KW-0723">Serine/threonine-protein kinase</keyword>
<organism evidence="1 2">
    <name type="scientific">Effusibacillus consociatus</name>
    <dbReference type="NCBI Taxonomy" id="1117041"/>
    <lineage>
        <taxon>Bacteria</taxon>
        <taxon>Bacillati</taxon>
        <taxon>Bacillota</taxon>
        <taxon>Bacilli</taxon>
        <taxon>Bacillales</taxon>
        <taxon>Alicyclobacillaceae</taxon>
        <taxon>Effusibacillus</taxon>
    </lineage>
</organism>
<name>A0ABV9Q0Q4_9BACL</name>
<dbReference type="InterPro" id="IPR011009">
    <property type="entry name" value="Kinase-like_dom_sf"/>
</dbReference>